<keyword evidence="1" id="KW-1133">Transmembrane helix</keyword>
<proteinExistence type="predicted"/>
<reference evidence="2" key="1">
    <citation type="submission" date="2021-01" db="EMBL/GenBank/DDBJ databases">
        <authorList>
            <consortium name="Genoscope - CEA"/>
            <person name="William W."/>
        </authorList>
    </citation>
    <scope>NUCLEOTIDE SEQUENCE</scope>
</reference>
<dbReference type="OrthoDB" id="9997739at2759"/>
<protein>
    <recommendedName>
        <fullName evidence="4">Transmembrane protein</fullName>
    </recommendedName>
</protein>
<feature type="transmembrane region" description="Helical" evidence="1">
    <location>
        <begin position="35"/>
        <end position="57"/>
    </location>
</feature>
<gene>
    <name evidence="2" type="ORF">PPENT_87.1.T1800009</name>
</gene>
<comment type="caution">
    <text evidence="2">The sequence shown here is derived from an EMBL/GenBank/DDBJ whole genome shotgun (WGS) entry which is preliminary data.</text>
</comment>
<sequence length="155" mass="19017">MLEKIIQNQINYQRKLSKYIKLQEWKFKIRKQLAFFYRILLLIFRDTIYIIGGAYGYQWCRIGQSIQVDLIQKYELNTIKIWLWDQDNRVYRVKVFIKFQNIETKIYESNLAQSVVTIRFPDQLVEQFRIYNTYGNTYNIGLHVIKVEAYYQFIE</sequence>
<keyword evidence="3" id="KW-1185">Reference proteome</keyword>
<dbReference type="AlphaFoldDB" id="A0A8S1YJA7"/>
<evidence type="ECO:0008006" key="4">
    <source>
        <dbReference type="Google" id="ProtNLM"/>
    </source>
</evidence>
<name>A0A8S1YJA7_9CILI</name>
<keyword evidence="1" id="KW-0472">Membrane</keyword>
<evidence type="ECO:0000313" key="2">
    <source>
        <dbReference type="EMBL" id="CAD8213491.1"/>
    </source>
</evidence>
<evidence type="ECO:0000256" key="1">
    <source>
        <dbReference type="SAM" id="Phobius"/>
    </source>
</evidence>
<dbReference type="Proteomes" id="UP000689195">
    <property type="component" value="Unassembled WGS sequence"/>
</dbReference>
<evidence type="ECO:0000313" key="3">
    <source>
        <dbReference type="Proteomes" id="UP000689195"/>
    </source>
</evidence>
<accession>A0A8S1YJA7</accession>
<keyword evidence="1" id="KW-0812">Transmembrane</keyword>
<organism evidence="2 3">
    <name type="scientific">Paramecium pentaurelia</name>
    <dbReference type="NCBI Taxonomy" id="43138"/>
    <lineage>
        <taxon>Eukaryota</taxon>
        <taxon>Sar</taxon>
        <taxon>Alveolata</taxon>
        <taxon>Ciliophora</taxon>
        <taxon>Intramacronucleata</taxon>
        <taxon>Oligohymenophorea</taxon>
        <taxon>Peniculida</taxon>
        <taxon>Parameciidae</taxon>
        <taxon>Paramecium</taxon>
    </lineage>
</organism>
<dbReference type="EMBL" id="CAJJDO010000180">
    <property type="protein sequence ID" value="CAD8213491.1"/>
    <property type="molecule type" value="Genomic_DNA"/>
</dbReference>